<evidence type="ECO:0008006" key="4">
    <source>
        <dbReference type="Google" id="ProtNLM"/>
    </source>
</evidence>
<feature type="transmembrane region" description="Helical" evidence="1">
    <location>
        <begin position="36"/>
        <end position="59"/>
    </location>
</feature>
<dbReference type="AlphaFoldDB" id="A0AAV2JB05"/>
<proteinExistence type="predicted"/>
<evidence type="ECO:0000256" key="1">
    <source>
        <dbReference type="SAM" id="Phobius"/>
    </source>
</evidence>
<feature type="transmembrane region" description="Helical" evidence="1">
    <location>
        <begin position="80"/>
        <end position="106"/>
    </location>
</feature>
<keyword evidence="3" id="KW-1185">Reference proteome</keyword>
<name>A0AAV2JB05_KNICA</name>
<gene>
    <name evidence="2" type="ORF">KC01_LOCUS5659</name>
</gene>
<keyword evidence="1" id="KW-0812">Transmembrane</keyword>
<dbReference type="EMBL" id="OZ035833">
    <property type="protein sequence ID" value="CAL1573835.1"/>
    <property type="molecule type" value="Genomic_DNA"/>
</dbReference>
<reference evidence="2 3" key="1">
    <citation type="submission" date="2024-04" db="EMBL/GenBank/DDBJ databases">
        <authorList>
            <person name="Waldvogel A.-M."/>
            <person name="Schoenle A."/>
        </authorList>
    </citation>
    <scope>NUCLEOTIDE SEQUENCE [LARGE SCALE GENOMIC DNA]</scope>
</reference>
<dbReference type="Proteomes" id="UP001497482">
    <property type="component" value="Chromosome 11"/>
</dbReference>
<protein>
    <recommendedName>
        <fullName evidence="4">NADH dehydrogenase subunit 4</fullName>
    </recommendedName>
</protein>
<sequence length="110" mass="12555">MGLVPLFFSLTWVLFLLFQSDHRVWFLSVTSESSGFVPLCFSLIMVLFPLCFSLINGFLGSTVFHLIMGFGSSVFQSDHGFWFPLCFSLSKGLVPLWFHLIMVWFLCVSV</sequence>
<organism evidence="2 3">
    <name type="scientific">Knipowitschia caucasica</name>
    <name type="common">Caucasian dwarf goby</name>
    <name type="synonym">Pomatoschistus caucasicus</name>
    <dbReference type="NCBI Taxonomy" id="637954"/>
    <lineage>
        <taxon>Eukaryota</taxon>
        <taxon>Metazoa</taxon>
        <taxon>Chordata</taxon>
        <taxon>Craniata</taxon>
        <taxon>Vertebrata</taxon>
        <taxon>Euteleostomi</taxon>
        <taxon>Actinopterygii</taxon>
        <taxon>Neopterygii</taxon>
        <taxon>Teleostei</taxon>
        <taxon>Neoteleostei</taxon>
        <taxon>Acanthomorphata</taxon>
        <taxon>Gobiaria</taxon>
        <taxon>Gobiiformes</taxon>
        <taxon>Gobioidei</taxon>
        <taxon>Gobiidae</taxon>
        <taxon>Gobiinae</taxon>
        <taxon>Knipowitschia</taxon>
    </lineage>
</organism>
<accession>A0AAV2JB05</accession>
<evidence type="ECO:0000313" key="2">
    <source>
        <dbReference type="EMBL" id="CAL1573835.1"/>
    </source>
</evidence>
<keyword evidence="1" id="KW-1133">Transmembrane helix</keyword>
<keyword evidence="1" id="KW-0472">Membrane</keyword>
<evidence type="ECO:0000313" key="3">
    <source>
        <dbReference type="Proteomes" id="UP001497482"/>
    </source>
</evidence>